<name>A0ABN9WLS7_9DINO</name>
<protein>
    <submittedName>
        <fullName evidence="2">Uncharacterized protein</fullName>
    </submittedName>
</protein>
<dbReference type="EMBL" id="CAUYUJ010018949">
    <property type="protein sequence ID" value="CAK0887531.1"/>
    <property type="molecule type" value="Genomic_DNA"/>
</dbReference>
<keyword evidence="3" id="KW-1185">Reference proteome</keyword>
<reference evidence="2" key="1">
    <citation type="submission" date="2023-10" db="EMBL/GenBank/DDBJ databases">
        <authorList>
            <person name="Chen Y."/>
            <person name="Shah S."/>
            <person name="Dougan E. K."/>
            <person name="Thang M."/>
            <person name="Chan C."/>
        </authorList>
    </citation>
    <scope>NUCLEOTIDE SEQUENCE [LARGE SCALE GENOMIC DNA]</scope>
</reference>
<comment type="caution">
    <text evidence="2">The sequence shown here is derived from an EMBL/GenBank/DDBJ whole genome shotgun (WGS) entry which is preliminary data.</text>
</comment>
<gene>
    <name evidence="2" type="ORF">PCOR1329_LOCUS68558</name>
</gene>
<organism evidence="2 3">
    <name type="scientific">Prorocentrum cordatum</name>
    <dbReference type="NCBI Taxonomy" id="2364126"/>
    <lineage>
        <taxon>Eukaryota</taxon>
        <taxon>Sar</taxon>
        <taxon>Alveolata</taxon>
        <taxon>Dinophyceae</taxon>
        <taxon>Prorocentrales</taxon>
        <taxon>Prorocentraceae</taxon>
        <taxon>Prorocentrum</taxon>
    </lineage>
</organism>
<evidence type="ECO:0000256" key="1">
    <source>
        <dbReference type="SAM" id="MobiDB-lite"/>
    </source>
</evidence>
<proteinExistence type="predicted"/>
<feature type="compositionally biased region" description="Acidic residues" evidence="1">
    <location>
        <begin position="98"/>
        <end position="108"/>
    </location>
</feature>
<accession>A0ABN9WLS7</accession>
<evidence type="ECO:0000313" key="2">
    <source>
        <dbReference type="EMBL" id="CAK0887531.1"/>
    </source>
</evidence>
<dbReference type="Proteomes" id="UP001189429">
    <property type="component" value="Unassembled WGS sequence"/>
</dbReference>
<evidence type="ECO:0000313" key="3">
    <source>
        <dbReference type="Proteomes" id="UP001189429"/>
    </source>
</evidence>
<sequence length="231" mass="24965">MASPCLPARHTFGQLADLGRLSDAWLCTDHGPLGPGARVWRAAWGPPAEAPTRPLRRCPGLSDTAAALARAQPEAAGWLLPRMHARTRRESAPSVLGDTDEEDTEEGGAGEVHAGEGVGDGHQTLSYPTSAKILARTAGTRWTLRRTLRRTRTENSLALLVPPLLSGLVDCALRRFPVHQAVELGGDGCRRRGGWRSLFLGAPQADGVRRLLTSRDQSFSVRVPPRQPRDV</sequence>
<feature type="region of interest" description="Disordered" evidence="1">
    <location>
        <begin position="89"/>
        <end position="125"/>
    </location>
</feature>